<sequence length="292" mass="31260">MAGASRTATNREVRRSGDTTIRYTIGGPADGTTVILIHGWGCNRTDFDAITTYLPDHCRVIAIDLAEHGESRSTRDIWTMEEFARDVAAVLEAESVDTCVVAGHSLGGAVAVEVGRLLPGTVTHVVTLDALHYVFLFGALDEQQTKEMLRPLDDDFAGLVRGMVEAGSPAGTDPALKDVYFQKIVSVRQPAGRRAFEGLVRWNMEEALAEAKQPITVFGVRDLVTQEAIDQLGDRVDVVLVDLGSHHFPVEAPEGTARLLAEVVAGQGRGAEDASAGQARADGADRRGDGLT</sequence>
<comment type="caution">
    <text evidence="3">The sequence shown here is derived from an EMBL/GenBank/DDBJ whole genome shotgun (WGS) entry which is preliminary data.</text>
</comment>
<dbReference type="Pfam" id="PF12697">
    <property type="entry name" value="Abhydrolase_6"/>
    <property type="match status" value="1"/>
</dbReference>
<feature type="domain" description="AB hydrolase-1" evidence="2">
    <location>
        <begin position="34"/>
        <end position="258"/>
    </location>
</feature>
<dbReference type="Gene3D" id="3.40.50.1820">
    <property type="entry name" value="alpha/beta hydrolase"/>
    <property type="match status" value="1"/>
</dbReference>
<dbReference type="Proteomes" id="UP000660745">
    <property type="component" value="Unassembled WGS sequence"/>
</dbReference>
<dbReference type="PANTHER" id="PTHR43798:SF33">
    <property type="entry name" value="HYDROLASE, PUTATIVE (AFU_ORTHOLOGUE AFUA_2G14860)-RELATED"/>
    <property type="match status" value="1"/>
</dbReference>
<evidence type="ECO:0000313" key="3">
    <source>
        <dbReference type="EMBL" id="GGP15736.1"/>
    </source>
</evidence>
<proteinExistence type="predicted"/>
<organism evidence="3 4">
    <name type="scientific">Nonomuraea glycinis</name>
    <dbReference type="NCBI Taxonomy" id="2047744"/>
    <lineage>
        <taxon>Bacteria</taxon>
        <taxon>Bacillati</taxon>
        <taxon>Actinomycetota</taxon>
        <taxon>Actinomycetes</taxon>
        <taxon>Streptosporangiales</taxon>
        <taxon>Streptosporangiaceae</taxon>
        <taxon>Nonomuraea</taxon>
    </lineage>
</organism>
<evidence type="ECO:0000256" key="1">
    <source>
        <dbReference type="SAM" id="MobiDB-lite"/>
    </source>
</evidence>
<reference evidence="3" key="1">
    <citation type="journal article" date="2014" name="Int. J. Syst. Evol. Microbiol.">
        <title>Complete genome sequence of Corynebacterium casei LMG S-19264T (=DSM 44701T), isolated from a smear-ripened cheese.</title>
        <authorList>
            <consortium name="US DOE Joint Genome Institute (JGI-PGF)"/>
            <person name="Walter F."/>
            <person name="Albersmeier A."/>
            <person name="Kalinowski J."/>
            <person name="Ruckert C."/>
        </authorList>
    </citation>
    <scope>NUCLEOTIDE SEQUENCE</scope>
    <source>
        <strain evidence="3">CGMCC 4.7430</strain>
    </source>
</reference>
<name>A0A918ADL3_9ACTN</name>
<dbReference type="SUPFAM" id="SSF53474">
    <property type="entry name" value="alpha/beta-Hydrolases"/>
    <property type="match status" value="1"/>
</dbReference>
<keyword evidence="3" id="KW-0378">Hydrolase</keyword>
<dbReference type="InterPro" id="IPR000073">
    <property type="entry name" value="AB_hydrolase_1"/>
</dbReference>
<dbReference type="EMBL" id="BMNK01000019">
    <property type="protein sequence ID" value="GGP15736.1"/>
    <property type="molecule type" value="Genomic_DNA"/>
</dbReference>
<evidence type="ECO:0000259" key="2">
    <source>
        <dbReference type="Pfam" id="PF12697"/>
    </source>
</evidence>
<dbReference type="InterPro" id="IPR050266">
    <property type="entry name" value="AB_hydrolase_sf"/>
</dbReference>
<dbReference type="PANTHER" id="PTHR43798">
    <property type="entry name" value="MONOACYLGLYCEROL LIPASE"/>
    <property type="match status" value="1"/>
</dbReference>
<dbReference type="GO" id="GO:0016787">
    <property type="term" value="F:hydrolase activity"/>
    <property type="evidence" value="ECO:0007669"/>
    <property type="project" value="UniProtKB-KW"/>
</dbReference>
<dbReference type="AlphaFoldDB" id="A0A918ADL3"/>
<protein>
    <submittedName>
        <fullName evidence="3">Alpha/beta hydrolase</fullName>
    </submittedName>
</protein>
<keyword evidence="4" id="KW-1185">Reference proteome</keyword>
<evidence type="ECO:0000313" key="4">
    <source>
        <dbReference type="Proteomes" id="UP000660745"/>
    </source>
</evidence>
<gene>
    <name evidence="3" type="ORF">GCM10012278_76750</name>
</gene>
<dbReference type="GO" id="GO:0016020">
    <property type="term" value="C:membrane"/>
    <property type="evidence" value="ECO:0007669"/>
    <property type="project" value="TreeGrafter"/>
</dbReference>
<feature type="region of interest" description="Disordered" evidence="1">
    <location>
        <begin position="269"/>
        <end position="292"/>
    </location>
</feature>
<reference evidence="3" key="2">
    <citation type="submission" date="2020-09" db="EMBL/GenBank/DDBJ databases">
        <authorList>
            <person name="Sun Q."/>
            <person name="Zhou Y."/>
        </authorList>
    </citation>
    <scope>NUCLEOTIDE SEQUENCE</scope>
    <source>
        <strain evidence="3">CGMCC 4.7430</strain>
    </source>
</reference>
<dbReference type="InterPro" id="IPR029058">
    <property type="entry name" value="AB_hydrolase_fold"/>
</dbReference>
<feature type="compositionally biased region" description="Basic and acidic residues" evidence="1">
    <location>
        <begin position="282"/>
        <end position="292"/>
    </location>
</feature>
<accession>A0A918ADL3</accession>